<dbReference type="AlphaFoldDB" id="A0A392S8H9"/>
<dbReference type="Proteomes" id="UP000265520">
    <property type="component" value="Unassembled WGS sequence"/>
</dbReference>
<evidence type="ECO:0000313" key="1">
    <source>
        <dbReference type="EMBL" id="MCI44707.1"/>
    </source>
</evidence>
<evidence type="ECO:0000313" key="2">
    <source>
        <dbReference type="Proteomes" id="UP000265520"/>
    </source>
</evidence>
<proteinExistence type="predicted"/>
<name>A0A392S8H9_9FABA</name>
<protein>
    <submittedName>
        <fullName evidence="1">Uncharacterized protein</fullName>
    </submittedName>
</protein>
<reference evidence="1 2" key="1">
    <citation type="journal article" date="2018" name="Front. Plant Sci.">
        <title>Red Clover (Trifolium pratense) and Zigzag Clover (T. medium) - A Picture of Genomic Similarities and Differences.</title>
        <authorList>
            <person name="Dluhosova J."/>
            <person name="Istvanek J."/>
            <person name="Nedelnik J."/>
            <person name="Repkova J."/>
        </authorList>
    </citation>
    <scope>NUCLEOTIDE SEQUENCE [LARGE SCALE GENOMIC DNA]</scope>
    <source>
        <strain evidence="2">cv. 10/8</strain>
        <tissue evidence="1">Leaf</tissue>
    </source>
</reference>
<feature type="non-terminal residue" evidence="1">
    <location>
        <position position="1"/>
    </location>
</feature>
<comment type="caution">
    <text evidence="1">The sequence shown here is derived from an EMBL/GenBank/DDBJ whole genome shotgun (WGS) entry which is preliminary data.</text>
</comment>
<sequence length="67" mass="7209">FTGKKRGIKDQASKKNLVHQVGYGSPFSYGKEELEPGFLSGERSSGVRPSCKVSRFHAVGGTQGPKL</sequence>
<keyword evidence="2" id="KW-1185">Reference proteome</keyword>
<organism evidence="1 2">
    <name type="scientific">Trifolium medium</name>
    <dbReference type="NCBI Taxonomy" id="97028"/>
    <lineage>
        <taxon>Eukaryota</taxon>
        <taxon>Viridiplantae</taxon>
        <taxon>Streptophyta</taxon>
        <taxon>Embryophyta</taxon>
        <taxon>Tracheophyta</taxon>
        <taxon>Spermatophyta</taxon>
        <taxon>Magnoliopsida</taxon>
        <taxon>eudicotyledons</taxon>
        <taxon>Gunneridae</taxon>
        <taxon>Pentapetalae</taxon>
        <taxon>rosids</taxon>
        <taxon>fabids</taxon>
        <taxon>Fabales</taxon>
        <taxon>Fabaceae</taxon>
        <taxon>Papilionoideae</taxon>
        <taxon>50 kb inversion clade</taxon>
        <taxon>NPAAA clade</taxon>
        <taxon>Hologalegina</taxon>
        <taxon>IRL clade</taxon>
        <taxon>Trifolieae</taxon>
        <taxon>Trifolium</taxon>
    </lineage>
</organism>
<dbReference type="EMBL" id="LXQA010334321">
    <property type="protein sequence ID" value="MCI44707.1"/>
    <property type="molecule type" value="Genomic_DNA"/>
</dbReference>
<accession>A0A392S8H9</accession>